<dbReference type="InterPro" id="IPR003918">
    <property type="entry name" value="NADH_UbQ_OxRdtase"/>
</dbReference>
<protein>
    <submittedName>
        <fullName evidence="9">Hydrogenase-4 component F</fullName>
    </submittedName>
</protein>
<proteinExistence type="predicted"/>
<feature type="transmembrane region" description="Helical" evidence="7">
    <location>
        <begin position="54"/>
        <end position="78"/>
    </location>
</feature>
<feature type="domain" description="NADH:quinone oxidoreductase/Mrp antiporter transmembrane" evidence="8">
    <location>
        <begin position="111"/>
        <end position="403"/>
    </location>
</feature>
<dbReference type="EMBL" id="UOEX01000329">
    <property type="protein sequence ID" value="VAW40353.1"/>
    <property type="molecule type" value="Genomic_DNA"/>
</dbReference>
<dbReference type="InterPro" id="IPR052175">
    <property type="entry name" value="ComplexI-like_HydComp"/>
</dbReference>
<dbReference type="Pfam" id="PF00361">
    <property type="entry name" value="Proton_antipo_M"/>
    <property type="match status" value="1"/>
</dbReference>
<dbReference type="AlphaFoldDB" id="A0A3B0VJ65"/>
<sequence>MLEIVILIPLLSGAAAFFLPPRPGRVILLMTGVLHLAASIAALGGFLPAMLPQYFALTPLGGLVLVITSFLYCMTAIYTVSYMNEIEMHAEPAFNGSLLLFLTAMSMAAIADHIIVLWIAIEATTLTSAPLILLHKSKGALEAAWKYVLICSVGIALALLSAFSLILAMNQGGVQVPLNYNSLNGVAASLNPLWLKAAFIFAVIGYGTKMGLAPMHTWLPDAHSEAVSPASALLSGALLNCAFLGVYKTHVLLTSAGIGRFSDHILIVFGLFSILVAGVFILHQSDYKRLLAYSSIENMGIIAFGSGLGGIGAIGAVIHMIHHSLIKSSLFLTSGNILLGYGSKQIKQTRGMIRLLPGTAVAFFSGFTAISGLPPFGLVVSELFIILGALRSHHPVAIIIFISGLLLVFSGACRHILPMTFGSTETTADDLLAADRPARLLPSYTLLAVSIFLTFWMPERLWEIIRQAAVLMGGAHG</sequence>
<feature type="transmembrane region" description="Helical" evidence="7">
    <location>
        <begin position="226"/>
        <end position="245"/>
    </location>
</feature>
<gene>
    <name evidence="9" type="ORF">MNBD_DELTA03-360</name>
</gene>
<keyword evidence="6 7" id="KW-0472">Membrane</keyword>
<reference evidence="9" key="1">
    <citation type="submission" date="2018-06" db="EMBL/GenBank/DDBJ databases">
        <authorList>
            <person name="Zhirakovskaya E."/>
        </authorList>
    </citation>
    <scope>NUCLEOTIDE SEQUENCE</scope>
</reference>
<evidence type="ECO:0000256" key="7">
    <source>
        <dbReference type="SAM" id="Phobius"/>
    </source>
</evidence>
<feature type="transmembrane region" description="Helical" evidence="7">
    <location>
        <begin position="144"/>
        <end position="166"/>
    </location>
</feature>
<dbReference type="GO" id="GO:0016491">
    <property type="term" value="F:oxidoreductase activity"/>
    <property type="evidence" value="ECO:0007669"/>
    <property type="project" value="UniProtKB-KW"/>
</dbReference>
<comment type="subcellular location">
    <subcellularLocation>
        <location evidence="1">Cell membrane</location>
        <topology evidence="1">Multi-pass membrane protein</topology>
    </subcellularLocation>
</comment>
<dbReference type="GO" id="GO:0042773">
    <property type="term" value="P:ATP synthesis coupled electron transport"/>
    <property type="evidence" value="ECO:0007669"/>
    <property type="project" value="InterPro"/>
</dbReference>
<evidence type="ECO:0000256" key="1">
    <source>
        <dbReference type="ARBA" id="ARBA00004651"/>
    </source>
</evidence>
<evidence type="ECO:0000313" key="9">
    <source>
        <dbReference type="EMBL" id="VAW40353.1"/>
    </source>
</evidence>
<feature type="transmembrane region" description="Helical" evidence="7">
    <location>
        <begin position="265"/>
        <end position="283"/>
    </location>
</feature>
<feature type="transmembrane region" description="Helical" evidence="7">
    <location>
        <begin position="26"/>
        <end position="47"/>
    </location>
</feature>
<evidence type="ECO:0000256" key="2">
    <source>
        <dbReference type="ARBA" id="ARBA00022475"/>
    </source>
</evidence>
<feature type="transmembrane region" description="Helical" evidence="7">
    <location>
        <begin position="295"/>
        <end position="318"/>
    </location>
</feature>
<dbReference type="PANTHER" id="PTHR42682:SF5">
    <property type="entry name" value="HYDROGENASE-4 COMPONENT F"/>
    <property type="match status" value="1"/>
</dbReference>
<keyword evidence="2" id="KW-1003">Cell membrane</keyword>
<keyword evidence="5" id="KW-0560">Oxidoreductase</keyword>
<feature type="transmembrane region" description="Helical" evidence="7">
    <location>
        <begin position="396"/>
        <end position="417"/>
    </location>
</feature>
<keyword evidence="4 7" id="KW-1133">Transmembrane helix</keyword>
<evidence type="ECO:0000256" key="5">
    <source>
        <dbReference type="ARBA" id="ARBA00023002"/>
    </source>
</evidence>
<dbReference type="InterPro" id="IPR001750">
    <property type="entry name" value="ND/Mrp_TM"/>
</dbReference>
<feature type="transmembrane region" description="Helical" evidence="7">
    <location>
        <begin position="98"/>
        <end position="123"/>
    </location>
</feature>
<name>A0A3B0VJ65_9ZZZZ</name>
<dbReference type="PANTHER" id="PTHR42682">
    <property type="entry name" value="HYDROGENASE-4 COMPONENT F"/>
    <property type="match status" value="1"/>
</dbReference>
<accession>A0A3B0VJ65</accession>
<keyword evidence="3 7" id="KW-0812">Transmembrane</keyword>
<dbReference type="PRINTS" id="PR01437">
    <property type="entry name" value="NUOXDRDTASE4"/>
</dbReference>
<organism evidence="9">
    <name type="scientific">hydrothermal vent metagenome</name>
    <dbReference type="NCBI Taxonomy" id="652676"/>
    <lineage>
        <taxon>unclassified sequences</taxon>
        <taxon>metagenomes</taxon>
        <taxon>ecological metagenomes</taxon>
    </lineage>
</organism>
<dbReference type="GO" id="GO:0005886">
    <property type="term" value="C:plasma membrane"/>
    <property type="evidence" value="ECO:0007669"/>
    <property type="project" value="UniProtKB-SubCell"/>
</dbReference>
<evidence type="ECO:0000259" key="8">
    <source>
        <dbReference type="Pfam" id="PF00361"/>
    </source>
</evidence>
<dbReference type="GO" id="GO:0008137">
    <property type="term" value="F:NADH dehydrogenase (ubiquinone) activity"/>
    <property type="evidence" value="ECO:0007669"/>
    <property type="project" value="InterPro"/>
</dbReference>
<feature type="transmembrane region" description="Helical" evidence="7">
    <location>
        <begin position="186"/>
        <end position="206"/>
    </location>
</feature>
<feature type="transmembrane region" description="Helical" evidence="7">
    <location>
        <begin position="438"/>
        <end position="457"/>
    </location>
</feature>
<evidence type="ECO:0000256" key="4">
    <source>
        <dbReference type="ARBA" id="ARBA00022989"/>
    </source>
</evidence>
<evidence type="ECO:0000256" key="6">
    <source>
        <dbReference type="ARBA" id="ARBA00023136"/>
    </source>
</evidence>
<evidence type="ECO:0000256" key="3">
    <source>
        <dbReference type="ARBA" id="ARBA00022692"/>
    </source>
</evidence>